<comment type="caution">
    <text evidence="1">The sequence shown here is derived from an EMBL/GenBank/DDBJ whole genome shotgun (WGS) entry which is preliminary data.</text>
</comment>
<proteinExistence type="predicted"/>
<name>A0A0F9FP71_9ZZZZ</name>
<feature type="non-terminal residue" evidence="1">
    <location>
        <position position="66"/>
    </location>
</feature>
<accession>A0A0F9FP71</accession>
<protein>
    <submittedName>
        <fullName evidence="1">Uncharacterized protein</fullName>
    </submittedName>
</protein>
<sequence length="66" mass="7378">MLLYSGFANGWHHIKMVWSGNDVTINVDGGANKNVNFANSESSGIARFVYYQYGSLDSWFDAFGYS</sequence>
<evidence type="ECO:0000313" key="1">
    <source>
        <dbReference type="EMBL" id="KKL52817.1"/>
    </source>
</evidence>
<gene>
    <name evidence="1" type="ORF">LCGC14_2281660</name>
</gene>
<reference evidence="1" key="1">
    <citation type="journal article" date="2015" name="Nature">
        <title>Complex archaea that bridge the gap between prokaryotes and eukaryotes.</title>
        <authorList>
            <person name="Spang A."/>
            <person name="Saw J.H."/>
            <person name="Jorgensen S.L."/>
            <person name="Zaremba-Niedzwiedzka K."/>
            <person name="Martijn J."/>
            <person name="Lind A.E."/>
            <person name="van Eijk R."/>
            <person name="Schleper C."/>
            <person name="Guy L."/>
            <person name="Ettema T.J."/>
        </authorList>
    </citation>
    <scope>NUCLEOTIDE SEQUENCE</scope>
</reference>
<organism evidence="1">
    <name type="scientific">marine sediment metagenome</name>
    <dbReference type="NCBI Taxonomy" id="412755"/>
    <lineage>
        <taxon>unclassified sequences</taxon>
        <taxon>metagenomes</taxon>
        <taxon>ecological metagenomes</taxon>
    </lineage>
</organism>
<dbReference type="AlphaFoldDB" id="A0A0F9FP71"/>
<dbReference type="EMBL" id="LAZR01031757">
    <property type="protein sequence ID" value="KKL52817.1"/>
    <property type="molecule type" value="Genomic_DNA"/>
</dbReference>